<dbReference type="CDD" id="cd20071">
    <property type="entry name" value="SET_SMYD"/>
    <property type="match status" value="1"/>
</dbReference>
<feature type="compositionally biased region" description="Acidic residues" evidence="1">
    <location>
        <begin position="363"/>
        <end position="373"/>
    </location>
</feature>
<protein>
    <recommendedName>
        <fullName evidence="2">SET domain-containing protein</fullName>
    </recommendedName>
</protein>
<evidence type="ECO:0000259" key="2">
    <source>
        <dbReference type="PROSITE" id="PS50280"/>
    </source>
</evidence>
<feature type="domain" description="SET" evidence="2">
    <location>
        <begin position="95"/>
        <end position="282"/>
    </location>
</feature>
<dbReference type="EMBL" id="BNCP01000038">
    <property type="protein sequence ID" value="GIL87193.1"/>
    <property type="molecule type" value="Genomic_DNA"/>
</dbReference>
<dbReference type="AlphaFoldDB" id="A0A8J4CRT6"/>
<dbReference type="Pfam" id="PF00856">
    <property type="entry name" value="SET"/>
    <property type="match status" value="1"/>
</dbReference>
<comment type="caution">
    <text evidence="3">The sequence shown here is derived from an EMBL/GenBank/DDBJ whole genome shotgun (WGS) entry which is preliminary data.</text>
</comment>
<evidence type="ECO:0000313" key="3">
    <source>
        <dbReference type="EMBL" id="GIL87193.1"/>
    </source>
</evidence>
<dbReference type="InterPro" id="IPR011990">
    <property type="entry name" value="TPR-like_helical_dom_sf"/>
</dbReference>
<reference evidence="3" key="1">
    <citation type="journal article" date="2021" name="Proc. Natl. Acad. Sci. U.S.A.">
        <title>Three genomes in the algal genus Volvox reveal the fate of a haploid sex-determining region after a transition to homothallism.</title>
        <authorList>
            <person name="Yamamoto K."/>
            <person name="Hamaji T."/>
            <person name="Kawai-Toyooka H."/>
            <person name="Matsuzaki R."/>
            <person name="Takahashi F."/>
            <person name="Nishimura Y."/>
            <person name="Kawachi M."/>
            <person name="Noguchi H."/>
            <person name="Minakuchi Y."/>
            <person name="Umen J.G."/>
            <person name="Toyoda A."/>
            <person name="Nozaki H."/>
        </authorList>
    </citation>
    <scope>NUCLEOTIDE SEQUENCE</scope>
    <source>
        <strain evidence="4">NIES-3785</strain>
        <strain evidence="3">NIES-3786</strain>
    </source>
</reference>
<evidence type="ECO:0000313" key="4">
    <source>
        <dbReference type="EMBL" id="GIM10712.1"/>
    </source>
</evidence>
<dbReference type="SUPFAM" id="SSF82199">
    <property type="entry name" value="SET domain"/>
    <property type="match status" value="1"/>
</dbReference>
<feature type="compositionally biased region" description="Low complexity" evidence="1">
    <location>
        <begin position="584"/>
        <end position="593"/>
    </location>
</feature>
<evidence type="ECO:0000256" key="1">
    <source>
        <dbReference type="SAM" id="MobiDB-lite"/>
    </source>
</evidence>
<feature type="compositionally biased region" description="Low complexity" evidence="1">
    <location>
        <begin position="385"/>
        <end position="400"/>
    </location>
</feature>
<gene>
    <name evidence="3" type="ORF">Vretifemale_15306</name>
    <name evidence="4" type="ORF">Vretimale_14286</name>
</gene>
<proteinExistence type="predicted"/>
<dbReference type="PANTHER" id="PTHR47643:SF2">
    <property type="entry name" value="TPR DOMAIN PROTEIN (AFU_ORTHOLOGUE AFUA_5G12710)"/>
    <property type="match status" value="1"/>
</dbReference>
<dbReference type="OrthoDB" id="265717at2759"/>
<dbReference type="PANTHER" id="PTHR47643">
    <property type="entry name" value="TPR DOMAIN PROTEIN (AFU_ORTHOLOGUE AFUA_5G12710)"/>
    <property type="match status" value="1"/>
</dbReference>
<dbReference type="SMART" id="SM00317">
    <property type="entry name" value="SET"/>
    <property type="match status" value="1"/>
</dbReference>
<feature type="compositionally biased region" description="Basic and acidic residues" evidence="1">
    <location>
        <begin position="374"/>
        <end position="384"/>
    </location>
</feature>
<evidence type="ECO:0000313" key="5">
    <source>
        <dbReference type="Proteomes" id="UP000747110"/>
    </source>
</evidence>
<dbReference type="InterPro" id="IPR053209">
    <property type="entry name" value="Gramillin-biosynth_MTr"/>
</dbReference>
<accession>A0A8J4CRT6</accession>
<feature type="region of interest" description="Disordered" evidence="1">
    <location>
        <begin position="460"/>
        <end position="487"/>
    </location>
</feature>
<dbReference type="PROSITE" id="PS50280">
    <property type="entry name" value="SET"/>
    <property type="match status" value="1"/>
</dbReference>
<dbReference type="Gene3D" id="1.25.40.10">
    <property type="entry name" value="Tetratricopeptide repeat domain"/>
    <property type="match status" value="1"/>
</dbReference>
<dbReference type="InterPro" id="IPR001214">
    <property type="entry name" value="SET_dom"/>
</dbReference>
<feature type="region of interest" description="Disordered" evidence="1">
    <location>
        <begin position="352"/>
        <end position="400"/>
    </location>
</feature>
<dbReference type="Gene3D" id="2.170.270.10">
    <property type="entry name" value="SET domain"/>
    <property type="match status" value="1"/>
</dbReference>
<name>A0A8J4CRT6_9CHLO</name>
<feature type="region of interest" description="Disordered" evidence="1">
    <location>
        <begin position="584"/>
        <end position="613"/>
    </location>
</feature>
<dbReference type="InterPro" id="IPR046341">
    <property type="entry name" value="SET_dom_sf"/>
</dbReference>
<sequence length="651" mass="68642">MQGLVRNVFKTWELIPCHKLTISSCKIITYKHSLASWGLSALIATTWTAPIYPFSSARSATTGSSQGNHESFFKMDEACAELYFTGTAPATNTLSSIIVRNIEGKGRGVVAQKEMRPGDLVMAVQPVVILHGPQGAMPPPDALVGHLKALWPTMTSQHRTAVRQMFAGSTTPATTSEGRRRQATDYAAWTESTASTAAGDAAAVDFQAVVSYNAYGDEYEDLPSADLRGGGPPRSHVGIWPHFCTLNHACAPNCVHYVVDSTMVVRAVQPIAEGTELLISYLGREDFAPRQVRQAALQSRYGFTCDCARCRTEAELPEELQALLLELYERARHELAPRFERLVSAASAEAERLDGGGAPYDGHDDDDDNESAEDDVRSSVDRADGSASPGAAAAAAGPGSKLSVSSLAAAEVAKRSLRSQTDGFGAPQRAGAQLASLEQRLEECARQLHLAVHDLQEDDEACEGMQTPSTQADGGQQLPPGQAAAGMPLPAAVTGSGRQLTRVQTAQAAAYQLLELLHLHAELAAAAAAGTGGGTTVVGDRAKAAAAGALQACWHVLDAISRGSELQVFQACKLLNDALRASGYSGSGSSSKGGDARAARRPQSPPAAPPSEVREAAALLGQSLVARYGPLRGEQLTKMTQAAIRASRGFF</sequence>
<dbReference type="Proteomes" id="UP000722791">
    <property type="component" value="Unassembled WGS sequence"/>
</dbReference>
<dbReference type="Proteomes" id="UP000747110">
    <property type="component" value="Unassembled WGS sequence"/>
</dbReference>
<keyword evidence="5" id="KW-1185">Reference proteome</keyword>
<organism evidence="3 5">
    <name type="scientific">Volvox reticuliferus</name>
    <dbReference type="NCBI Taxonomy" id="1737510"/>
    <lineage>
        <taxon>Eukaryota</taxon>
        <taxon>Viridiplantae</taxon>
        <taxon>Chlorophyta</taxon>
        <taxon>core chlorophytes</taxon>
        <taxon>Chlorophyceae</taxon>
        <taxon>CS clade</taxon>
        <taxon>Chlamydomonadales</taxon>
        <taxon>Volvocaceae</taxon>
        <taxon>Volvox</taxon>
    </lineage>
</organism>
<dbReference type="EMBL" id="BNCQ01000035">
    <property type="protein sequence ID" value="GIM10712.1"/>
    <property type="molecule type" value="Genomic_DNA"/>
</dbReference>